<dbReference type="Gene3D" id="1.20.920.10">
    <property type="entry name" value="Bromodomain-like"/>
    <property type="match status" value="1"/>
</dbReference>
<proteinExistence type="predicted"/>
<reference evidence="6 7" key="1">
    <citation type="submission" date="2009-08" db="EMBL/GenBank/DDBJ databases">
        <title>The Genome Sequence of Spizellomyces punctatus strain DAOM BR117.</title>
        <authorList>
            <consortium name="The Broad Institute Genome Sequencing Platform"/>
            <person name="Russ C."/>
            <person name="Cuomo C."/>
            <person name="Shea T."/>
            <person name="Young S.K."/>
            <person name="Zeng Q."/>
            <person name="Koehrsen M."/>
            <person name="Haas B."/>
            <person name="Borodovsky M."/>
            <person name="Guigo R."/>
            <person name="Alvarado L."/>
            <person name="Berlin A."/>
            <person name="Bochicchio J."/>
            <person name="Borenstein D."/>
            <person name="Chapman S."/>
            <person name="Chen Z."/>
            <person name="Engels R."/>
            <person name="Freedman E."/>
            <person name="Gellesch M."/>
            <person name="Goldberg J."/>
            <person name="Griggs A."/>
            <person name="Gujja S."/>
            <person name="Heiman D."/>
            <person name="Hepburn T."/>
            <person name="Howarth C."/>
            <person name="Jen D."/>
            <person name="Larson L."/>
            <person name="Lewis B."/>
            <person name="Mehta T."/>
            <person name="Park D."/>
            <person name="Pearson M."/>
            <person name="Roberts A."/>
            <person name="Saif S."/>
            <person name="Shenoy N."/>
            <person name="Sisk P."/>
            <person name="Stolte C."/>
            <person name="Sykes S."/>
            <person name="Thomson T."/>
            <person name="Walk T."/>
            <person name="White J."/>
            <person name="Yandava C."/>
            <person name="Burger G."/>
            <person name="Gray M.W."/>
            <person name="Holland P.W.H."/>
            <person name="King N."/>
            <person name="Lang F.B.F."/>
            <person name="Roger A.J."/>
            <person name="Ruiz-Trillo I."/>
            <person name="Lander E."/>
            <person name="Nusbaum C."/>
        </authorList>
    </citation>
    <scope>NUCLEOTIDE SEQUENCE [LARGE SCALE GENOMIC DNA]</scope>
    <source>
        <strain evidence="6 7">DAOM BR117</strain>
    </source>
</reference>
<evidence type="ECO:0000259" key="5">
    <source>
        <dbReference type="PROSITE" id="PS50090"/>
    </source>
</evidence>
<dbReference type="Pfam" id="PF13921">
    <property type="entry name" value="Myb_DNA-bind_6"/>
    <property type="match status" value="1"/>
</dbReference>
<evidence type="ECO:0000259" key="4">
    <source>
        <dbReference type="PROSITE" id="PS50014"/>
    </source>
</evidence>
<name>A0A0L0H5R3_SPIPD</name>
<evidence type="ECO:0000256" key="2">
    <source>
        <dbReference type="PROSITE-ProRule" id="PRU00035"/>
    </source>
</evidence>
<dbReference type="GO" id="GO:0035267">
    <property type="term" value="C:NuA4 histone acetyltransferase complex"/>
    <property type="evidence" value="ECO:0007669"/>
    <property type="project" value="TreeGrafter"/>
</dbReference>
<dbReference type="RefSeq" id="XP_016604286.1">
    <property type="nucleotide sequence ID" value="XM_016756558.1"/>
</dbReference>
<evidence type="ECO:0000313" key="7">
    <source>
        <dbReference type="Proteomes" id="UP000053201"/>
    </source>
</evidence>
<dbReference type="SMART" id="SM00297">
    <property type="entry name" value="BROMO"/>
    <property type="match status" value="1"/>
</dbReference>
<dbReference type="InterPro" id="IPR001487">
    <property type="entry name" value="Bromodomain"/>
</dbReference>
<accession>A0A0L0H5R3</accession>
<evidence type="ECO:0000256" key="3">
    <source>
        <dbReference type="SAM" id="MobiDB-lite"/>
    </source>
</evidence>
<keyword evidence="7" id="KW-1185">Reference proteome</keyword>
<feature type="domain" description="Myb-like" evidence="5">
    <location>
        <begin position="1"/>
        <end position="62"/>
    </location>
</feature>
<organism evidence="6 7">
    <name type="scientific">Spizellomyces punctatus (strain DAOM BR117)</name>
    <dbReference type="NCBI Taxonomy" id="645134"/>
    <lineage>
        <taxon>Eukaryota</taxon>
        <taxon>Fungi</taxon>
        <taxon>Fungi incertae sedis</taxon>
        <taxon>Chytridiomycota</taxon>
        <taxon>Chytridiomycota incertae sedis</taxon>
        <taxon>Chytridiomycetes</taxon>
        <taxon>Spizellomycetales</taxon>
        <taxon>Spizellomycetaceae</taxon>
        <taxon>Spizellomyces</taxon>
    </lineage>
</organism>
<dbReference type="InterPro" id="IPR001005">
    <property type="entry name" value="SANT/Myb"/>
</dbReference>
<dbReference type="PROSITE" id="PS50090">
    <property type="entry name" value="MYB_LIKE"/>
    <property type="match status" value="1"/>
</dbReference>
<dbReference type="SUPFAM" id="SSF47370">
    <property type="entry name" value="Bromodomain"/>
    <property type="match status" value="1"/>
</dbReference>
<dbReference type="CDD" id="cd00167">
    <property type="entry name" value="SANT"/>
    <property type="match status" value="1"/>
</dbReference>
<dbReference type="PROSITE" id="PS50014">
    <property type="entry name" value="BROMODOMAIN_2"/>
    <property type="match status" value="1"/>
</dbReference>
<dbReference type="Gene3D" id="1.10.10.60">
    <property type="entry name" value="Homeodomain-like"/>
    <property type="match status" value="1"/>
</dbReference>
<evidence type="ECO:0000256" key="1">
    <source>
        <dbReference type="ARBA" id="ARBA00023117"/>
    </source>
</evidence>
<dbReference type="Proteomes" id="UP000053201">
    <property type="component" value="Unassembled WGS sequence"/>
</dbReference>
<feature type="compositionally biased region" description="Basic and acidic residues" evidence="3">
    <location>
        <begin position="209"/>
        <end position="221"/>
    </location>
</feature>
<dbReference type="OrthoDB" id="1742084at2759"/>
<dbReference type="PANTHER" id="PTHR15398:SF4">
    <property type="entry name" value="BROMODOMAIN-CONTAINING PROTEIN 8 ISOFORM X1"/>
    <property type="match status" value="1"/>
</dbReference>
<feature type="region of interest" description="Disordered" evidence="3">
    <location>
        <begin position="133"/>
        <end position="367"/>
    </location>
</feature>
<feature type="domain" description="Bromo" evidence="4">
    <location>
        <begin position="402"/>
        <end position="452"/>
    </location>
</feature>
<dbReference type="AlphaFoldDB" id="A0A0L0H5R3"/>
<feature type="region of interest" description="Disordered" evidence="3">
    <location>
        <begin position="472"/>
        <end position="506"/>
    </location>
</feature>
<dbReference type="EMBL" id="KQ257470">
    <property type="protein sequence ID" value="KNC96246.1"/>
    <property type="molecule type" value="Genomic_DNA"/>
</dbReference>
<dbReference type="InterPro" id="IPR036427">
    <property type="entry name" value="Bromodomain-like_sf"/>
</dbReference>
<dbReference type="VEuPathDB" id="FungiDB:SPPG_08400"/>
<protein>
    <recommendedName>
        <fullName evidence="8">Bromo domain-containing protein</fullName>
    </recommendedName>
</protein>
<dbReference type="STRING" id="645134.A0A0L0H5R3"/>
<dbReference type="InParanoid" id="A0A0L0H5R3"/>
<dbReference type="PRINTS" id="PR00503">
    <property type="entry name" value="BROMODOMAIN"/>
</dbReference>
<sequence length="506" mass="56245">MSEAGQSGWNVLESLILAQAVYKYGDDSWSQIAKVLRGHPAISRPMEFFSPKNCEKQYQSLLADVLGEEQFAYGAGGQDMPPVAKLARKLHIQRIDEIKVLLKEDENEFRELVQEIEEIKNGRWDDRLRAELKEQQQQADAQQTENPPDGAAPMEQTEEESAADTLTGEETPIPESTPMDVDTTETAPPPPTTEAPETTAVKPTSAESLKAEEIEVKESGDRTSPIVTPQEEEEESPAPSIDTMEVEEVEEVKEGEDEEDVENVEAVEEVEEPEIEEFHDAPATADTDEMAVEPKTELEESTINTRRRRSPTRSVSPVKTSGIVTRKGPLQTPRVKMPSVEPESMDADSGAETSDGGGERRRHMKGDQALQTWKKTVNFILAKIGDHRYGNVFSAPVKEEGYTGVVKQPMSLDVVRARVRKGITTTTAEFHRDLLLMFTNAIMYNNEDSEVYAMALEMKNFVDAEVQHLTKYGADPGRERSVDPDIRAKTEEPTTPVEASSSSNIP</sequence>
<dbReference type="GO" id="GO:0006325">
    <property type="term" value="P:chromatin organization"/>
    <property type="evidence" value="ECO:0007669"/>
    <property type="project" value="UniProtKB-ARBA"/>
</dbReference>
<evidence type="ECO:0000313" key="6">
    <source>
        <dbReference type="EMBL" id="KNC96246.1"/>
    </source>
</evidence>
<gene>
    <name evidence="6" type="ORF">SPPG_08400</name>
</gene>
<evidence type="ECO:0008006" key="8">
    <source>
        <dbReference type="Google" id="ProtNLM"/>
    </source>
</evidence>
<dbReference type="OMA" id="YNMAEEM"/>
<dbReference type="Pfam" id="PF00439">
    <property type="entry name" value="Bromodomain"/>
    <property type="match status" value="1"/>
</dbReference>
<feature type="compositionally biased region" description="Polar residues" evidence="3">
    <location>
        <begin position="497"/>
        <end position="506"/>
    </location>
</feature>
<feature type="compositionally biased region" description="Basic and acidic residues" evidence="3">
    <location>
        <begin position="476"/>
        <end position="492"/>
    </location>
</feature>
<keyword evidence="1 2" id="KW-0103">Bromodomain</keyword>
<dbReference type="GeneID" id="27691568"/>
<dbReference type="PANTHER" id="PTHR15398">
    <property type="entry name" value="BROMODOMAIN-CONTAINING PROTEIN 8"/>
    <property type="match status" value="1"/>
</dbReference>
<dbReference type="eggNOG" id="ENOG502QRPS">
    <property type="taxonomic scope" value="Eukaryota"/>
</dbReference>
<feature type="compositionally biased region" description="Acidic residues" evidence="3">
    <location>
        <begin position="244"/>
        <end position="277"/>
    </location>
</feature>